<dbReference type="Pfam" id="PF00583">
    <property type="entry name" value="Acetyltransf_1"/>
    <property type="match status" value="1"/>
</dbReference>
<dbReference type="Proteomes" id="UP000694501">
    <property type="component" value="Unassembled WGS sequence"/>
</dbReference>
<dbReference type="EMBL" id="JAELVF020000001">
    <property type="protein sequence ID" value="MBU7596366.1"/>
    <property type="molecule type" value="Genomic_DNA"/>
</dbReference>
<keyword evidence="2" id="KW-0012">Acyltransferase</keyword>
<feature type="region of interest" description="Disordered" evidence="3">
    <location>
        <begin position="188"/>
        <end position="217"/>
    </location>
</feature>
<protein>
    <submittedName>
        <fullName evidence="5">GNAT family N-acetyltransferase</fullName>
    </submittedName>
</protein>
<feature type="compositionally biased region" description="Low complexity" evidence="3">
    <location>
        <begin position="189"/>
        <end position="202"/>
    </location>
</feature>
<keyword evidence="1" id="KW-0808">Transferase</keyword>
<dbReference type="PANTHER" id="PTHR43877:SF1">
    <property type="entry name" value="ACETYLTRANSFERASE"/>
    <property type="match status" value="1"/>
</dbReference>
<proteinExistence type="predicted"/>
<dbReference type="InterPro" id="IPR016181">
    <property type="entry name" value="Acyl_CoA_acyltransferase"/>
</dbReference>
<evidence type="ECO:0000256" key="1">
    <source>
        <dbReference type="ARBA" id="ARBA00022679"/>
    </source>
</evidence>
<sequence>MGRTRRLRGGPPVDTDSTAPPAVRLREAVGEDSPFLVEMLGAAANWSPEREQVSRVHLLADRATARYVEGWPRTGDLGLIAETAQQEPVGAAWLRLFPAEDAGYGFVGPDVPELSLGVVPPWRGRGVGRALLRGLRGLAREAGHQELSLSVERANRARELYLSEGFTTVRADGDADTMALSLHSDFQRPARAPRAVRPTPATQGGCGGPETPRFRRR</sequence>
<accession>A0A949JAW0</accession>
<dbReference type="PANTHER" id="PTHR43877">
    <property type="entry name" value="AMINOALKYLPHOSPHONATE N-ACETYLTRANSFERASE-RELATED-RELATED"/>
    <property type="match status" value="1"/>
</dbReference>
<dbReference type="SUPFAM" id="SSF55729">
    <property type="entry name" value="Acyl-CoA N-acyltransferases (Nat)"/>
    <property type="match status" value="1"/>
</dbReference>
<comment type="caution">
    <text evidence="5">The sequence shown here is derived from an EMBL/GenBank/DDBJ whole genome shotgun (WGS) entry which is preliminary data.</text>
</comment>
<keyword evidence="6" id="KW-1185">Reference proteome</keyword>
<evidence type="ECO:0000256" key="2">
    <source>
        <dbReference type="ARBA" id="ARBA00023315"/>
    </source>
</evidence>
<reference evidence="5" key="1">
    <citation type="submission" date="2021-06" db="EMBL/GenBank/DDBJ databases">
        <title>Sequencing of actinobacteria type strains.</title>
        <authorList>
            <person name="Nguyen G.-S."/>
            <person name="Wentzel A."/>
        </authorList>
    </citation>
    <scope>NUCLEOTIDE SEQUENCE</scope>
    <source>
        <strain evidence="5">P38-E01</strain>
    </source>
</reference>
<name>A0A949JAW0_9ACTN</name>
<dbReference type="InterPro" id="IPR000182">
    <property type="entry name" value="GNAT_dom"/>
</dbReference>
<dbReference type="PROSITE" id="PS51186">
    <property type="entry name" value="GNAT"/>
    <property type="match status" value="1"/>
</dbReference>
<dbReference type="GO" id="GO:0016747">
    <property type="term" value="F:acyltransferase activity, transferring groups other than amino-acyl groups"/>
    <property type="evidence" value="ECO:0007669"/>
    <property type="project" value="InterPro"/>
</dbReference>
<organism evidence="5 6">
    <name type="scientific">Streptomyces tardus</name>
    <dbReference type="NCBI Taxonomy" id="2780544"/>
    <lineage>
        <taxon>Bacteria</taxon>
        <taxon>Bacillati</taxon>
        <taxon>Actinomycetota</taxon>
        <taxon>Actinomycetes</taxon>
        <taxon>Kitasatosporales</taxon>
        <taxon>Streptomycetaceae</taxon>
        <taxon>Streptomyces</taxon>
    </lineage>
</organism>
<evidence type="ECO:0000313" key="6">
    <source>
        <dbReference type="Proteomes" id="UP000694501"/>
    </source>
</evidence>
<evidence type="ECO:0000259" key="4">
    <source>
        <dbReference type="PROSITE" id="PS51186"/>
    </source>
</evidence>
<feature type="domain" description="N-acetyltransferase" evidence="4">
    <location>
        <begin position="23"/>
        <end position="183"/>
    </location>
</feature>
<evidence type="ECO:0000313" key="5">
    <source>
        <dbReference type="EMBL" id="MBU7596366.1"/>
    </source>
</evidence>
<dbReference type="InterPro" id="IPR050832">
    <property type="entry name" value="Bact_Acetyltransf"/>
</dbReference>
<evidence type="ECO:0000256" key="3">
    <source>
        <dbReference type="SAM" id="MobiDB-lite"/>
    </source>
</evidence>
<dbReference type="AlphaFoldDB" id="A0A949JAW0"/>
<gene>
    <name evidence="5" type="ORF">JGS22_001605</name>
</gene>
<feature type="region of interest" description="Disordered" evidence="3">
    <location>
        <begin position="1"/>
        <end position="20"/>
    </location>
</feature>
<dbReference type="CDD" id="cd04301">
    <property type="entry name" value="NAT_SF"/>
    <property type="match status" value="1"/>
</dbReference>
<dbReference type="Gene3D" id="3.40.630.30">
    <property type="match status" value="1"/>
</dbReference>